<protein>
    <submittedName>
        <fullName evidence="1">Uncharacterized protein</fullName>
    </submittedName>
</protein>
<reference evidence="1" key="1">
    <citation type="submission" date="2017-12" db="EMBL/GenBank/DDBJ databases">
        <title>Complete Sequences of the chloroplast DNA of the Grateloupia filicina.</title>
        <authorList>
            <person name="Liu T."/>
            <person name="Liu C."/>
            <person name="Li Y."/>
        </authorList>
    </citation>
    <scope>NUCLEOTIDE SEQUENCE</scope>
</reference>
<dbReference type="EMBL" id="MG598531">
    <property type="protein sequence ID" value="AWD77466.1"/>
    <property type="molecule type" value="Genomic_DNA"/>
</dbReference>
<evidence type="ECO:0000313" key="1">
    <source>
        <dbReference type="EMBL" id="AWD77466.1"/>
    </source>
</evidence>
<gene>
    <name evidence="1" type="ORF">Grafi_p169</name>
</gene>
<keyword evidence="1" id="KW-0150">Chloroplast</keyword>
<proteinExistence type="predicted"/>
<name>A0A2S1FXH2_9FLOR</name>
<accession>A0A2S1FXH2</accession>
<dbReference type="AlphaFoldDB" id="A0A2S1FXH2"/>
<sequence>MGKEKSNESFIARICKQIKRNDRFGCLFIKKWNRAYGYKS</sequence>
<keyword evidence="1" id="KW-0934">Plastid</keyword>
<geneLocation type="chloroplast" evidence="1"/>
<organism evidence="1">
    <name type="scientific">Grateloupia filicina</name>
    <dbReference type="NCBI Taxonomy" id="31455"/>
    <lineage>
        <taxon>Eukaryota</taxon>
        <taxon>Rhodophyta</taxon>
        <taxon>Florideophyceae</taxon>
        <taxon>Rhodymeniophycidae</taxon>
        <taxon>Halymeniales</taxon>
        <taxon>Halymeniaceae</taxon>
        <taxon>Grateloupia</taxon>
    </lineage>
</organism>